<dbReference type="SUPFAM" id="SSF56349">
    <property type="entry name" value="DNA breaking-rejoining enzymes"/>
    <property type="match status" value="1"/>
</dbReference>
<reference evidence="4 5" key="1">
    <citation type="submission" date="2018-09" db="EMBL/GenBank/DDBJ databases">
        <title>Altererythrobacter sp.Ery1 and Ery12, the genome sequencing of novel strains in genus Alterythrobacter.</title>
        <authorList>
            <person name="Cheng H."/>
            <person name="Wu Y.-H."/>
            <person name="Fang C."/>
            <person name="Xu X.-W."/>
        </authorList>
    </citation>
    <scope>NUCLEOTIDE SEQUENCE [LARGE SCALE GENOMIC DNA]</scope>
    <source>
        <strain evidence="4 5">Ery12</strain>
    </source>
</reference>
<evidence type="ECO:0000313" key="5">
    <source>
        <dbReference type="Proteomes" id="UP000284322"/>
    </source>
</evidence>
<gene>
    <name evidence="4" type="ORF">D6858_06530</name>
</gene>
<evidence type="ECO:0000256" key="2">
    <source>
        <dbReference type="ARBA" id="ARBA00023172"/>
    </source>
</evidence>
<comment type="caution">
    <text evidence="4">The sequence shown here is derived from an EMBL/GenBank/DDBJ whole genome shotgun (WGS) entry which is preliminary data.</text>
</comment>
<accession>A0A419R137</accession>
<dbReference type="Gene3D" id="3.30.160.390">
    <property type="entry name" value="Integrase, DNA-binding domain"/>
    <property type="match status" value="1"/>
</dbReference>
<keyword evidence="1" id="KW-0229">DNA integration</keyword>
<keyword evidence="2" id="KW-0233">DNA recombination</keyword>
<evidence type="ECO:0000313" key="4">
    <source>
        <dbReference type="EMBL" id="RJX67657.1"/>
    </source>
</evidence>
<dbReference type="GO" id="GO:0006310">
    <property type="term" value="P:DNA recombination"/>
    <property type="evidence" value="ECO:0007669"/>
    <property type="project" value="UniProtKB-KW"/>
</dbReference>
<dbReference type="OrthoDB" id="7615137at2"/>
<dbReference type="PROSITE" id="PS51898">
    <property type="entry name" value="TYR_RECOMBINASE"/>
    <property type="match status" value="1"/>
</dbReference>
<proteinExistence type="predicted"/>
<dbReference type="GO" id="GO:0003677">
    <property type="term" value="F:DNA binding"/>
    <property type="evidence" value="ECO:0007669"/>
    <property type="project" value="InterPro"/>
</dbReference>
<keyword evidence="5" id="KW-1185">Reference proteome</keyword>
<dbReference type="Gene3D" id="1.10.443.10">
    <property type="entry name" value="Intergrase catalytic core"/>
    <property type="match status" value="1"/>
</dbReference>
<evidence type="ECO:0000256" key="1">
    <source>
        <dbReference type="ARBA" id="ARBA00022908"/>
    </source>
</evidence>
<evidence type="ECO:0000259" key="3">
    <source>
        <dbReference type="PROSITE" id="PS51898"/>
    </source>
</evidence>
<dbReference type="InterPro" id="IPR011010">
    <property type="entry name" value="DNA_brk_join_enz"/>
</dbReference>
<dbReference type="InterPro" id="IPR038488">
    <property type="entry name" value="Integrase_DNA-bd_sf"/>
</dbReference>
<dbReference type="RefSeq" id="WP_120108443.1">
    <property type="nucleotide sequence ID" value="NZ_RAHJ01000018.1"/>
</dbReference>
<dbReference type="GO" id="GO:0015074">
    <property type="term" value="P:DNA integration"/>
    <property type="evidence" value="ECO:0007669"/>
    <property type="project" value="UniProtKB-KW"/>
</dbReference>
<protein>
    <submittedName>
        <fullName evidence="4">DUF4102 domain-containing protein</fullName>
    </submittedName>
</protein>
<dbReference type="Pfam" id="PF00589">
    <property type="entry name" value="Phage_integrase"/>
    <property type="match status" value="1"/>
</dbReference>
<dbReference type="InterPro" id="IPR013762">
    <property type="entry name" value="Integrase-like_cat_sf"/>
</dbReference>
<dbReference type="PANTHER" id="PTHR30349">
    <property type="entry name" value="PHAGE INTEGRASE-RELATED"/>
    <property type="match status" value="1"/>
</dbReference>
<organism evidence="4 5">
    <name type="scientific">Tsuneonella suprasediminis</name>
    <dbReference type="NCBI Taxonomy" id="2306996"/>
    <lineage>
        <taxon>Bacteria</taxon>
        <taxon>Pseudomonadati</taxon>
        <taxon>Pseudomonadota</taxon>
        <taxon>Alphaproteobacteria</taxon>
        <taxon>Sphingomonadales</taxon>
        <taxon>Erythrobacteraceae</taxon>
        <taxon>Tsuneonella</taxon>
    </lineage>
</organism>
<dbReference type="EMBL" id="RAHJ01000018">
    <property type="protein sequence ID" value="RJX67657.1"/>
    <property type="molecule type" value="Genomic_DNA"/>
</dbReference>
<dbReference type="InterPro" id="IPR050090">
    <property type="entry name" value="Tyrosine_recombinase_XerCD"/>
</dbReference>
<dbReference type="Pfam" id="PF13356">
    <property type="entry name" value="Arm-DNA-bind_3"/>
    <property type="match status" value="1"/>
</dbReference>
<name>A0A419R137_9SPHN</name>
<sequence length="313" mass="35616">MVPKRRMSARRALLDGNFARRELPLREREYCIWDTELAGFGLRVRPSGNYFWFVRLRHRGKHRRITLGRTDELEAGLARAQARRILAEAALDGLPKRAVVKATPTMTDFVEAYLSEHSNPFRGIKRNKGRKIERFLSEDEMARLGQALADAREEKPLEVAVISLLALTGCRRGEFLNLKWGEVQGRKLKLTNSKTGPRIVWLGEQARSVLDRFTRGPKHTRVLPFKVQPASAVDWFWRGLRRKAGLDDVRLHDLRHNYASLAARSSETLPMLANLLGHKAIDTTARYAHLDDAHIITAVDAVGSELERQLFAG</sequence>
<dbReference type="InterPro" id="IPR002104">
    <property type="entry name" value="Integrase_catalytic"/>
</dbReference>
<dbReference type="CDD" id="cd00796">
    <property type="entry name" value="INT_Rci_Hp1_C"/>
    <property type="match status" value="1"/>
</dbReference>
<feature type="domain" description="Tyr recombinase" evidence="3">
    <location>
        <begin position="131"/>
        <end position="300"/>
    </location>
</feature>
<dbReference type="AlphaFoldDB" id="A0A419R137"/>
<dbReference type="Proteomes" id="UP000284322">
    <property type="component" value="Unassembled WGS sequence"/>
</dbReference>
<dbReference type="InterPro" id="IPR025166">
    <property type="entry name" value="Integrase_DNA_bind_dom"/>
</dbReference>
<dbReference type="PANTHER" id="PTHR30349:SF64">
    <property type="entry name" value="PROPHAGE INTEGRASE INTD-RELATED"/>
    <property type="match status" value="1"/>
</dbReference>